<comment type="caution">
    <text evidence="2">The sequence shown here is derived from an EMBL/GenBank/DDBJ whole genome shotgun (WGS) entry which is preliminary data.</text>
</comment>
<feature type="compositionally biased region" description="Polar residues" evidence="1">
    <location>
        <begin position="21"/>
        <end position="30"/>
    </location>
</feature>
<dbReference type="AlphaFoldDB" id="A0A8T0UHW6"/>
<accession>A0A8T0UHW6</accession>
<evidence type="ECO:0000313" key="2">
    <source>
        <dbReference type="EMBL" id="KAG2620099.1"/>
    </source>
</evidence>
<dbReference type="Proteomes" id="UP000823388">
    <property type="component" value="Chromosome 3N"/>
</dbReference>
<protein>
    <submittedName>
        <fullName evidence="2">Uncharacterized protein</fullName>
    </submittedName>
</protein>
<reference evidence="2" key="1">
    <citation type="submission" date="2020-05" db="EMBL/GenBank/DDBJ databases">
        <title>WGS assembly of Panicum virgatum.</title>
        <authorList>
            <person name="Lovell J.T."/>
            <person name="Jenkins J."/>
            <person name="Shu S."/>
            <person name="Juenger T.E."/>
            <person name="Schmutz J."/>
        </authorList>
    </citation>
    <scope>NUCLEOTIDE SEQUENCE</scope>
    <source>
        <strain evidence="2">AP13</strain>
    </source>
</reference>
<gene>
    <name evidence="2" type="ORF">PVAP13_3NG152600</name>
</gene>
<dbReference type="EMBL" id="CM029042">
    <property type="protein sequence ID" value="KAG2620099.1"/>
    <property type="molecule type" value="Genomic_DNA"/>
</dbReference>
<name>A0A8T0UHW6_PANVG</name>
<feature type="region of interest" description="Disordered" evidence="1">
    <location>
        <begin position="1"/>
        <end position="30"/>
    </location>
</feature>
<evidence type="ECO:0000313" key="3">
    <source>
        <dbReference type="Proteomes" id="UP000823388"/>
    </source>
</evidence>
<proteinExistence type="predicted"/>
<keyword evidence="3" id="KW-1185">Reference proteome</keyword>
<evidence type="ECO:0000256" key="1">
    <source>
        <dbReference type="SAM" id="MobiDB-lite"/>
    </source>
</evidence>
<organism evidence="2 3">
    <name type="scientific">Panicum virgatum</name>
    <name type="common">Blackwell switchgrass</name>
    <dbReference type="NCBI Taxonomy" id="38727"/>
    <lineage>
        <taxon>Eukaryota</taxon>
        <taxon>Viridiplantae</taxon>
        <taxon>Streptophyta</taxon>
        <taxon>Embryophyta</taxon>
        <taxon>Tracheophyta</taxon>
        <taxon>Spermatophyta</taxon>
        <taxon>Magnoliopsida</taxon>
        <taxon>Liliopsida</taxon>
        <taxon>Poales</taxon>
        <taxon>Poaceae</taxon>
        <taxon>PACMAD clade</taxon>
        <taxon>Panicoideae</taxon>
        <taxon>Panicodae</taxon>
        <taxon>Paniceae</taxon>
        <taxon>Panicinae</taxon>
        <taxon>Panicum</taxon>
        <taxon>Panicum sect. Hiantes</taxon>
    </lineage>
</organism>
<sequence>MRHALYGQAMKHDEGNGSDVPRNQQLEQIS</sequence>